<dbReference type="RefSeq" id="WP_304376692.1">
    <property type="nucleotide sequence ID" value="NZ_JAUOZU010000008.1"/>
</dbReference>
<protein>
    <submittedName>
        <fullName evidence="1">DNA alkylation repair protein</fullName>
    </submittedName>
</protein>
<keyword evidence="2" id="KW-1185">Reference proteome</keyword>
<sequence length="373" mass="42339">MEPLKNLFSEELVRWMVYHLARQLPATDSHRLFHSIIDAFPALELKARAQWIADRLHEVLPNDAGERLAILEAMLHPDGLDHHDEGSDEKGLCGWAVMPLTLLVGQRCLTNFDAAMHSLKVMTQRFSSEFGIRYCLRQDPERAISIMAGWTGDPNRHVRRLVSEGARPRLPWAMQLPSLIADPSPGLDLLERLKDDPDQYVRRSVANHLNDISKDHPDLVVERAEAWMAGATDERRSLLRHGLRTLIKKGDPQALALFGKEPGQVRYGPLELKGTLVRFPGNLDFAIELQSIADRPASVSVDYVIHLRRANGSLSTKVFKGGEWTLAPLEKRCFRRSHAFRPITTRRYYPGEHQLQIRINGIDTPAVVFELEI</sequence>
<dbReference type="InterPro" id="IPR016024">
    <property type="entry name" value="ARM-type_fold"/>
</dbReference>
<organism evidence="1 2">
    <name type="scientific">Rhizobium alvei</name>
    <dbReference type="NCBI Taxonomy" id="1132659"/>
    <lineage>
        <taxon>Bacteria</taxon>
        <taxon>Pseudomonadati</taxon>
        <taxon>Pseudomonadota</taxon>
        <taxon>Alphaproteobacteria</taxon>
        <taxon>Hyphomicrobiales</taxon>
        <taxon>Rhizobiaceae</taxon>
        <taxon>Rhizobium/Agrobacterium group</taxon>
        <taxon>Rhizobium</taxon>
    </lineage>
</organism>
<evidence type="ECO:0000313" key="2">
    <source>
        <dbReference type="Proteomes" id="UP001174932"/>
    </source>
</evidence>
<comment type="caution">
    <text evidence="1">The sequence shown here is derived from an EMBL/GenBank/DDBJ whole genome shotgun (WGS) entry which is preliminary data.</text>
</comment>
<dbReference type="Gene3D" id="1.25.40.290">
    <property type="entry name" value="ARM repeat domains"/>
    <property type="match status" value="1"/>
</dbReference>
<reference evidence="1" key="1">
    <citation type="journal article" date="2015" name="Int. J. Syst. Evol. Microbiol.">
        <title>Rhizobium alvei sp. nov., isolated from a freshwater river.</title>
        <authorList>
            <person name="Sheu S.Y."/>
            <person name="Huang H.W."/>
            <person name="Young C.C."/>
            <person name="Chen W.M."/>
        </authorList>
    </citation>
    <scope>NUCLEOTIDE SEQUENCE</scope>
    <source>
        <strain evidence="1">TNR-22</strain>
    </source>
</reference>
<dbReference type="EMBL" id="JAUOZU010000008">
    <property type="protein sequence ID" value="MDO6964761.1"/>
    <property type="molecule type" value="Genomic_DNA"/>
</dbReference>
<proteinExistence type="predicted"/>
<gene>
    <name evidence="1" type="ORF">Q4481_12405</name>
</gene>
<name>A0ABT8YMM5_9HYPH</name>
<accession>A0ABT8YMM5</accession>
<dbReference type="SUPFAM" id="SSF48371">
    <property type="entry name" value="ARM repeat"/>
    <property type="match status" value="1"/>
</dbReference>
<dbReference type="Proteomes" id="UP001174932">
    <property type="component" value="Unassembled WGS sequence"/>
</dbReference>
<reference evidence="1" key="2">
    <citation type="submission" date="2023-07" db="EMBL/GenBank/DDBJ databases">
        <authorList>
            <person name="Shen H."/>
        </authorList>
    </citation>
    <scope>NUCLEOTIDE SEQUENCE</scope>
    <source>
        <strain evidence="1">TNR-22</strain>
    </source>
</reference>
<evidence type="ECO:0000313" key="1">
    <source>
        <dbReference type="EMBL" id="MDO6964761.1"/>
    </source>
</evidence>